<dbReference type="Pfam" id="PF00300">
    <property type="entry name" value="His_Phos_1"/>
    <property type="match status" value="1"/>
</dbReference>
<keyword evidence="1 3" id="KW-0378">Hydrolase</keyword>
<name>A0A0K2H0C4_9CORY</name>
<evidence type="ECO:0000256" key="1">
    <source>
        <dbReference type="ARBA" id="ARBA00022801"/>
    </source>
</evidence>
<dbReference type="InterPro" id="IPR013078">
    <property type="entry name" value="His_Pase_superF_clade-1"/>
</dbReference>
<dbReference type="PROSITE" id="PS00893">
    <property type="entry name" value="NUDIX_BOX"/>
    <property type="match status" value="1"/>
</dbReference>
<sequence>MMHEEDKDRKGDTFVTGRLTEIPVKPAEGISKPTFAAGAVLWRGNPADPQVCVIHRPHYDDWSLPKGKLDAGENLLATAVREIWEETGYRVRLGKLLGNVSYPVAGRTKLVWYWTAEVLDGDFEKNSEVNELRWVGWDEAEKLVSYELDREVLAKARKRMSNEPDTRVILVRHGRAHRRANWNGNDSLRPLDKKGRRQAELLVSALEGFRPERIYSAEPVRCQDTVAPLAAELGMDVTVDERFGDEFWISNLVKAKKAFAEVIAEGGVSVICSQGLTIPDLLASLSAKGTLPLDGEINCKKGSAWVLGFNDGVLTTADYYASALPVK</sequence>
<dbReference type="SUPFAM" id="SSF55811">
    <property type="entry name" value="Nudix"/>
    <property type="match status" value="1"/>
</dbReference>
<dbReference type="Gene3D" id="3.40.50.1240">
    <property type="entry name" value="Phosphoglycerate mutase-like"/>
    <property type="match status" value="1"/>
</dbReference>
<evidence type="ECO:0000313" key="3">
    <source>
        <dbReference type="EMBL" id="ALA67171.1"/>
    </source>
</evidence>
<dbReference type="GO" id="GO:0006167">
    <property type="term" value="P:AMP biosynthetic process"/>
    <property type="evidence" value="ECO:0007669"/>
    <property type="project" value="TreeGrafter"/>
</dbReference>
<dbReference type="AlphaFoldDB" id="A0A0K2H0C4"/>
<dbReference type="KEGG" id="clw:CLAC_04990"/>
<gene>
    <name evidence="3" type="ORF">CLAC_04990</name>
</gene>
<dbReference type="InterPro" id="IPR020084">
    <property type="entry name" value="NUDIX_hydrolase_CS"/>
</dbReference>
<dbReference type="CDD" id="cd07067">
    <property type="entry name" value="HP_PGM_like"/>
    <property type="match status" value="1"/>
</dbReference>
<evidence type="ECO:0000259" key="2">
    <source>
        <dbReference type="PROSITE" id="PS51462"/>
    </source>
</evidence>
<dbReference type="Proteomes" id="UP000058446">
    <property type="component" value="Chromosome"/>
</dbReference>
<keyword evidence="4" id="KW-1185">Reference proteome</keyword>
<dbReference type="SMART" id="SM00855">
    <property type="entry name" value="PGAM"/>
    <property type="match status" value="1"/>
</dbReference>
<proteinExistence type="predicted"/>
<dbReference type="SUPFAM" id="SSF53254">
    <property type="entry name" value="Phosphoglycerate mutase-like"/>
    <property type="match status" value="1"/>
</dbReference>
<dbReference type="PATRIC" id="fig|1408189.4.peg.993"/>
<dbReference type="PANTHER" id="PTHR21340:SF0">
    <property type="entry name" value="BIS(5'-NUCLEOSYL)-TETRAPHOSPHATASE [ASYMMETRICAL]"/>
    <property type="match status" value="1"/>
</dbReference>
<protein>
    <submittedName>
        <fullName evidence="3">NTP pyrophosphohydrolase</fullName>
    </submittedName>
</protein>
<dbReference type="GO" id="GO:0006754">
    <property type="term" value="P:ATP biosynthetic process"/>
    <property type="evidence" value="ECO:0007669"/>
    <property type="project" value="TreeGrafter"/>
</dbReference>
<dbReference type="PANTHER" id="PTHR21340">
    <property type="entry name" value="DIADENOSINE 5,5-P1,P4-TETRAPHOSPHATE PYROPHOSPHOHYDROLASE MUTT"/>
    <property type="match status" value="1"/>
</dbReference>
<organism evidence="3 4">
    <name type="scientific">Corynebacterium lactis RW2-5</name>
    <dbReference type="NCBI Taxonomy" id="1408189"/>
    <lineage>
        <taxon>Bacteria</taxon>
        <taxon>Bacillati</taxon>
        <taxon>Actinomycetota</taxon>
        <taxon>Actinomycetes</taxon>
        <taxon>Mycobacteriales</taxon>
        <taxon>Corynebacteriaceae</taxon>
        <taxon>Corynebacterium</taxon>
    </lineage>
</organism>
<dbReference type="Pfam" id="PF00293">
    <property type="entry name" value="NUDIX"/>
    <property type="match status" value="1"/>
</dbReference>
<evidence type="ECO:0000313" key="4">
    <source>
        <dbReference type="Proteomes" id="UP000058446"/>
    </source>
</evidence>
<dbReference type="STRING" id="1408189.CLAC_04990"/>
<dbReference type="CDD" id="cd03673">
    <property type="entry name" value="NUDIX_Ap6A_hydrolase"/>
    <property type="match status" value="1"/>
</dbReference>
<dbReference type="InterPro" id="IPR000086">
    <property type="entry name" value="NUDIX_hydrolase_dom"/>
</dbReference>
<feature type="domain" description="Nudix hydrolase" evidence="2">
    <location>
        <begin position="32"/>
        <end position="157"/>
    </location>
</feature>
<reference evidence="3 4" key="1">
    <citation type="submission" date="2013-10" db="EMBL/GenBank/DDBJ databases">
        <title>Complete genome sequence of Corynebacterium lactis DSM 45799(T), isolated from raw cow milk.</title>
        <authorList>
            <person name="Ruckert C."/>
            <person name="Albersmeier A."/>
            <person name="Lipski A."/>
            <person name="Kalinowski J."/>
        </authorList>
    </citation>
    <scope>NUCLEOTIDE SEQUENCE [LARGE SCALE GENOMIC DNA]</scope>
    <source>
        <strain evidence="3 4">RW2-5</strain>
    </source>
</reference>
<dbReference type="EMBL" id="CP006841">
    <property type="protein sequence ID" value="ALA67171.1"/>
    <property type="molecule type" value="Genomic_DNA"/>
</dbReference>
<dbReference type="Gene3D" id="3.90.79.10">
    <property type="entry name" value="Nucleoside Triphosphate Pyrophosphohydrolase"/>
    <property type="match status" value="1"/>
</dbReference>
<dbReference type="InterPro" id="IPR051325">
    <property type="entry name" value="Nudix_hydrolase_domain"/>
</dbReference>
<dbReference type="GO" id="GO:0004081">
    <property type="term" value="F:bis(5'-nucleosyl)-tetraphosphatase (asymmetrical) activity"/>
    <property type="evidence" value="ECO:0007669"/>
    <property type="project" value="TreeGrafter"/>
</dbReference>
<dbReference type="PROSITE" id="PS51462">
    <property type="entry name" value="NUDIX"/>
    <property type="match status" value="1"/>
</dbReference>
<dbReference type="InterPro" id="IPR029033">
    <property type="entry name" value="His_PPase_superfam"/>
</dbReference>
<accession>A0A0K2H0C4</accession>
<dbReference type="InterPro" id="IPR015797">
    <property type="entry name" value="NUDIX_hydrolase-like_dom_sf"/>
</dbReference>